<dbReference type="PRINTS" id="PR00830">
    <property type="entry name" value="ENDOLAPTASE"/>
</dbReference>
<gene>
    <name evidence="5" type="ORF">K4H94_03210</name>
</gene>
<organism evidence="5 6">
    <name type="scientific">Clostridium chauvoei</name>
    <dbReference type="NCBI Taxonomy" id="46867"/>
    <lineage>
        <taxon>Bacteria</taxon>
        <taxon>Bacillati</taxon>
        <taxon>Bacillota</taxon>
        <taxon>Clostridia</taxon>
        <taxon>Eubacteriales</taxon>
        <taxon>Clostridiaceae</taxon>
        <taxon>Clostridium</taxon>
    </lineage>
</organism>
<dbReference type="Pfam" id="PF13654">
    <property type="entry name" value="AAA_32"/>
    <property type="match status" value="1"/>
</dbReference>
<reference evidence="5 6" key="1">
    <citation type="submission" date="2021-08" db="EMBL/GenBank/DDBJ databases">
        <title>Genome sequence analysis of Clostridium chauvoei strains of European origin and evaluation of typing options for outbreak investigations.</title>
        <authorList>
            <person name="Abdel-Glil M."/>
            <person name="Thomas P."/>
            <person name="Seyboldt C."/>
        </authorList>
    </citation>
    <scope>NUCLEOTIDE SEQUENCE [LARGE SCALE GENOMIC DNA]</scope>
    <source>
        <strain evidence="5 6">S0260-09</strain>
    </source>
</reference>
<sequence length="766" mass="88181">MKKELSPQEIKFDIEFEDNLQNEEEIPEIKDAYKKIRRSLNISKEGYNLYLIDSFSKYKLKKLMNYIREQYKGLKPPKDICYVILQDEKRPEVLMVDNGNGEKLKKTIEEIKNSYIDVVEEFYTSSTDEEKDDLIDEIQSKRNGYIEDLMDMAKSEGFDVKATTKGFAFIPLSAGKIMTEKEYDGLEKIRKEEIITKASELKKKAENILEKLKDIESKSIKKLKDMFSDFLVNEMEDIKDEALLKFINDDNIYEYLEKIFIEIEKDIVECYTMSIEEDEEELYQAINKYQVKVLVDNTLNTNPVVIYEDDPNLNNLMGSIEYENKNGIYTTDISLINSGSILKANEGCLIIRISSLANNPYSYYYLKKVLMTNKLNYDFSKGYSELMPINSLKPSPIEVKLKVILIGDYETYDALYNGDEDFKKLFSLRSEFNNVIDMNDKVNSYVKEFISQKIKENSIMEIDKEGIYEIFKYLSRKACNKNRISIDDFDIEKLIILANDLAKEKNSNIITAKDIIEIAYEEESIEKEFAKMYKENKILISVKDKKVGVVNALSVLDTGYSIFGKPMRVTCVAYKGSGKIIDIHKESNLSGKIHGKSINILTGLLNNIVDPYKTLPVDFHLSFEQIYGMIEGDSALVAEAICILSALSKRPIKQNIAITGSLNQFGEVQAIGGVNEKIEGFYNICKSIDSEENKGVLIPSSNKDELILIPEVENSIKEGKFHIYIMDTLEDAIETMILEDDETIEEFYQQINNELNRYENVKSDSE</sequence>
<keyword evidence="2" id="KW-0378">Hydrolase</keyword>
<dbReference type="Proteomes" id="UP000775179">
    <property type="component" value="Unassembled WGS sequence"/>
</dbReference>
<dbReference type="InterPro" id="IPR014721">
    <property type="entry name" value="Ribsml_uS5_D2-typ_fold_subgr"/>
</dbReference>
<name>A0ABD4RF36_9CLOT</name>
<protein>
    <recommendedName>
        <fullName evidence="2">endopeptidase La</fullName>
        <ecNumber evidence="2">3.4.21.53</ecNumber>
    </recommendedName>
</protein>
<comment type="similarity">
    <text evidence="2">Belongs to the peptidase S16 family.</text>
</comment>
<proteinExistence type="inferred from homology"/>
<dbReference type="Gene3D" id="1.10.8.60">
    <property type="match status" value="1"/>
</dbReference>
<dbReference type="EC" id="3.4.21.53" evidence="2"/>
<comment type="caution">
    <text evidence="5">The sequence shown here is derived from an EMBL/GenBank/DDBJ whole genome shotgun (WGS) entry which is preliminary data.</text>
</comment>
<dbReference type="PANTHER" id="PTHR10046">
    <property type="entry name" value="ATP DEPENDENT LON PROTEASE FAMILY MEMBER"/>
    <property type="match status" value="1"/>
</dbReference>
<dbReference type="Gene3D" id="3.30.230.10">
    <property type="match status" value="1"/>
</dbReference>
<dbReference type="EMBL" id="JAIFTX010000005">
    <property type="protein sequence ID" value="MBX7290059.1"/>
    <property type="molecule type" value="Genomic_DNA"/>
</dbReference>
<dbReference type="InterPro" id="IPR027065">
    <property type="entry name" value="Lon_Prtase"/>
</dbReference>
<feature type="active site" evidence="2">
    <location>
        <position position="677"/>
    </location>
</feature>
<dbReference type="InterPro" id="IPR008269">
    <property type="entry name" value="Lon_proteolytic"/>
</dbReference>
<keyword evidence="3" id="KW-0175">Coiled coil</keyword>
<feature type="domain" description="Lon proteolytic" evidence="4">
    <location>
        <begin position="544"/>
        <end position="739"/>
    </location>
</feature>
<dbReference type="InterPro" id="IPR027417">
    <property type="entry name" value="P-loop_NTPase"/>
</dbReference>
<evidence type="ECO:0000256" key="1">
    <source>
        <dbReference type="ARBA" id="ARBA00022670"/>
    </source>
</evidence>
<keyword evidence="1 2" id="KW-0645">Protease</keyword>
<comment type="catalytic activity">
    <reaction evidence="2">
        <text>Hydrolysis of proteins in presence of ATP.</text>
        <dbReference type="EC" id="3.4.21.53"/>
    </reaction>
</comment>
<dbReference type="RefSeq" id="WP_021875257.1">
    <property type="nucleotide sequence ID" value="NZ_CP018624.1"/>
</dbReference>
<dbReference type="GO" id="GO:0004252">
    <property type="term" value="F:serine-type endopeptidase activity"/>
    <property type="evidence" value="ECO:0007669"/>
    <property type="project" value="UniProtKB-UniRule"/>
</dbReference>
<dbReference type="GO" id="GO:0004176">
    <property type="term" value="F:ATP-dependent peptidase activity"/>
    <property type="evidence" value="ECO:0007669"/>
    <property type="project" value="UniProtKB-UniRule"/>
</dbReference>
<dbReference type="Gene3D" id="3.40.50.300">
    <property type="entry name" value="P-loop containing nucleotide triphosphate hydrolases"/>
    <property type="match status" value="2"/>
</dbReference>
<keyword evidence="2" id="KW-0720">Serine protease</keyword>
<dbReference type="InterPro" id="IPR020568">
    <property type="entry name" value="Ribosomal_Su5_D2-typ_SF"/>
</dbReference>
<feature type="active site" evidence="2">
    <location>
        <position position="634"/>
    </location>
</feature>
<evidence type="ECO:0000259" key="4">
    <source>
        <dbReference type="PROSITE" id="PS51786"/>
    </source>
</evidence>
<dbReference type="InterPro" id="IPR041699">
    <property type="entry name" value="AAA_32"/>
</dbReference>
<dbReference type="AlphaFoldDB" id="A0ABD4RF36"/>
<dbReference type="PROSITE" id="PS51786">
    <property type="entry name" value="LON_PROTEOLYTIC"/>
    <property type="match status" value="1"/>
</dbReference>
<evidence type="ECO:0000313" key="6">
    <source>
        <dbReference type="Proteomes" id="UP000775179"/>
    </source>
</evidence>
<evidence type="ECO:0000256" key="3">
    <source>
        <dbReference type="SAM" id="Coils"/>
    </source>
</evidence>
<dbReference type="Pfam" id="PF05362">
    <property type="entry name" value="Lon_C"/>
    <property type="match status" value="1"/>
</dbReference>
<dbReference type="GeneID" id="66301264"/>
<dbReference type="GO" id="GO:0006508">
    <property type="term" value="P:proteolysis"/>
    <property type="evidence" value="ECO:0007669"/>
    <property type="project" value="UniProtKB-KW"/>
</dbReference>
<dbReference type="SUPFAM" id="SSF54211">
    <property type="entry name" value="Ribosomal protein S5 domain 2-like"/>
    <property type="match status" value="1"/>
</dbReference>
<accession>A0ABD4RF36</accession>
<evidence type="ECO:0000256" key="2">
    <source>
        <dbReference type="PROSITE-ProRule" id="PRU01122"/>
    </source>
</evidence>
<evidence type="ECO:0000313" key="5">
    <source>
        <dbReference type="EMBL" id="MBX7290059.1"/>
    </source>
</evidence>
<feature type="coiled-coil region" evidence="3">
    <location>
        <begin position="191"/>
        <end position="218"/>
    </location>
</feature>
<dbReference type="KEGG" id="cchv:BTM20_05250"/>